<evidence type="ECO:0000313" key="2">
    <source>
        <dbReference type="EMBL" id="THU88232.1"/>
    </source>
</evidence>
<gene>
    <name evidence="2" type="ORF">K435DRAFT_866470</name>
</gene>
<proteinExistence type="predicted"/>
<feature type="region of interest" description="Disordered" evidence="1">
    <location>
        <begin position="1"/>
        <end position="21"/>
    </location>
</feature>
<reference evidence="2 3" key="1">
    <citation type="journal article" date="2019" name="Nat. Ecol. Evol.">
        <title>Megaphylogeny resolves global patterns of mushroom evolution.</title>
        <authorList>
            <person name="Varga T."/>
            <person name="Krizsan K."/>
            <person name="Foldi C."/>
            <person name="Dima B."/>
            <person name="Sanchez-Garcia M."/>
            <person name="Sanchez-Ramirez S."/>
            <person name="Szollosi G.J."/>
            <person name="Szarkandi J.G."/>
            <person name="Papp V."/>
            <person name="Albert L."/>
            <person name="Andreopoulos W."/>
            <person name="Angelini C."/>
            <person name="Antonin V."/>
            <person name="Barry K.W."/>
            <person name="Bougher N.L."/>
            <person name="Buchanan P."/>
            <person name="Buyck B."/>
            <person name="Bense V."/>
            <person name="Catcheside P."/>
            <person name="Chovatia M."/>
            <person name="Cooper J."/>
            <person name="Damon W."/>
            <person name="Desjardin D."/>
            <person name="Finy P."/>
            <person name="Geml J."/>
            <person name="Haridas S."/>
            <person name="Hughes K."/>
            <person name="Justo A."/>
            <person name="Karasinski D."/>
            <person name="Kautmanova I."/>
            <person name="Kiss B."/>
            <person name="Kocsube S."/>
            <person name="Kotiranta H."/>
            <person name="LaButti K.M."/>
            <person name="Lechner B.E."/>
            <person name="Liimatainen K."/>
            <person name="Lipzen A."/>
            <person name="Lukacs Z."/>
            <person name="Mihaltcheva S."/>
            <person name="Morgado L.N."/>
            <person name="Niskanen T."/>
            <person name="Noordeloos M.E."/>
            <person name="Ohm R.A."/>
            <person name="Ortiz-Santana B."/>
            <person name="Ovrebo C."/>
            <person name="Racz N."/>
            <person name="Riley R."/>
            <person name="Savchenko A."/>
            <person name="Shiryaev A."/>
            <person name="Soop K."/>
            <person name="Spirin V."/>
            <person name="Szebenyi C."/>
            <person name="Tomsovsky M."/>
            <person name="Tulloss R.E."/>
            <person name="Uehling J."/>
            <person name="Grigoriev I.V."/>
            <person name="Vagvolgyi C."/>
            <person name="Papp T."/>
            <person name="Martin F.M."/>
            <person name="Miettinen O."/>
            <person name="Hibbett D.S."/>
            <person name="Nagy L.G."/>
        </authorList>
    </citation>
    <scope>NUCLEOTIDE SEQUENCE [LARGE SCALE GENOMIC DNA]</scope>
    <source>
        <strain evidence="2 3">CBS 962.96</strain>
    </source>
</reference>
<dbReference type="EMBL" id="ML179416">
    <property type="protein sequence ID" value="THU88232.1"/>
    <property type="molecule type" value="Genomic_DNA"/>
</dbReference>
<dbReference type="AlphaFoldDB" id="A0A4S8LGQ7"/>
<keyword evidence="3" id="KW-1185">Reference proteome</keyword>
<dbReference type="Proteomes" id="UP000297245">
    <property type="component" value="Unassembled WGS sequence"/>
</dbReference>
<organism evidence="2 3">
    <name type="scientific">Dendrothele bispora (strain CBS 962.96)</name>
    <dbReference type="NCBI Taxonomy" id="1314807"/>
    <lineage>
        <taxon>Eukaryota</taxon>
        <taxon>Fungi</taxon>
        <taxon>Dikarya</taxon>
        <taxon>Basidiomycota</taxon>
        <taxon>Agaricomycotina</taxon>
        <taxon>Agaricomycetes</taxon>
        <taxon>Agaricomycetidae</taxon>
        <taxon>Agaricales</taxon>
        <taxon>Agaricales incertae sedis</taxon>
        <taxon>Dendrothele</taxon>
    </lineage>
</organism>
<evidence type="ECO:0000313" key="3">
    <source>
        <dbReference type="Proteomes" id="UP000297245"/>
    </source>
</evidence>
<dbReference type="OrthoDB" id="2983149at2759"/>
<feature type="compositionally biased region" description="Basic and acidic residues" evidence="1">
    <location>
        <begin position="12"/>
        <end position="21"/>
    </location>
</feature>
<sequence>MPRLSDVISPTDMEHVESPNSDLPEKIKLFLPSDCGTQSARIRACVGELPEVEAQLREAEALDALQGLRDGLRARTATSRFKAQNITGQVSNTRAGGVLRQIDIRIHTRKIRYRLARDALLRLRGHGDWEGKLRELKDADVRGLSEKVLSKEEAKERERLRERAVREQNLGEEDLYFQEEGVYSRVHGETRSTLSWIWWDQWELDGGDANDPDYVDVVRVEYCKSKARRDRWKEEVQLLCEELRRMMEYSLWRSKWWLAKRAGEEGMVPRDRDPDLVEGLDAYASQQASFMMEKHSLLAKNWMPLMDHAKKVLERVPDIGTLDFELQDEERRVDEDM</sequence>
<evidence type="ECO:0000256" key="1">
    <source>
        <dbReference type="SAM" id="MobiDB-lite"/>
    </source>
</evidence>
<accession>A0A4S8LGQ7</accession>
<protein>
    <submittedName>
        <fullName evidence="2">Uncharacterized protein</fullName>
    </submittedName>
</protein>
<name>A0A4S8LGQ7_DENBC</name>